<name>A0A371K3J4_9GAMM</name>
<gene>
    <name evidence="2" type="ORF">DX914_05075</name>
</gene>
<keyword evidence="3" id="KW-1185">Reference proteome</keyword>
<dbReference type="Proteomes" id="UP000264492">
    <property type="component" value="Unassembled WGS sequence"/>
</dbReference>
<accession>A0A371K3J4</accession>
<dbReference type="EMBL" id="QTSU01000001">
    <property type="protein sequence ID" value="RDZ28505.1"/>
    <property type="molecule type" value="Genomic_DNA"/>
</dbReference>
<comment type="caution">
    <text evidence="2">The sequence shown here is derived from an EMBL/GenBank/DDBJ whole genome shotgun (WGS) entry which is preliminary data.</text>
</comment>
<feature type="region of interest" description="Disordered" evidence="1">
    <location>
        <begin position="97"/>
        <end position="133"/>
    </location>
</feature>
<evidence type="ECO:0000256" key="1">
    <source>
        <dbReference type="SAM" id="MobiDB-lite"/>
    </source>
</evidence>
<organism evidence="2 3">
    <name type="scientific">Lysobacter silvisoli</name>
    <dbReference type="NCBI Taxonomy" id="2293254"/>
    <lineage>
        <taxon>Bacteria</taxon>
        <taxon>Pseudomonadati</taxon>
        <taxon>Pseudomonadota</taxon>
        <taxon>Gammaproteobacteria</taxon>
        <taxon>Lysobacterales</taxon>
        <taxon>Lysobacteraceae</taxon>
        <taxon>Lysobacter</taxon>
    </lineage>
</organism>
<evidence type="ECO:0000313" key="2">
    <source>
        <dbReference type="EMBL" id="RDZ28505.1"/>
    </source>
</evidence>
<evidence type="ECO:0000313" key="3">
    <source>
        <dbReference type="Proteomes" id="UP000264492"/>
    </source>
</evidence>
<reference evidence="2 3" key="1">
    <citation type="submission" date="2018-08" db="EMBL/GenBank/DDBJ databases">
        <title>Lysobacter sp. zong2l5, whole genome shotgun sequence.</title>
        <authorList>
            <person name="Zhang X."/>
            <person name="Feng G."/>
            <person name="Zhu H."/>
        </authorList>
    </citation>
    <scope>NUCLEOTIDE SEQUENCE [LARGE SCALE GENOMIC DNA]</scope>
    <source>
        <strain evidence="3">zong2l5</strain>
    </source>
</reference>
<dbReference type="OrthoDB" id="6025031at2"/>
<dbReference type="AlphaFoldDB" id="A0A371K3J4"/>
<proteinExistence type="predicted"/>
<sequence>MGSANGGQSKTQELIVKVNNLSGAFDSDRADDATYKGMNRYLNGKDSQHMNWFPDTKDARVNRYRDITALAGDMGMSEQHRHEVLTQAYKSLNGHDALKDAGIAPPGQPARKDDAARASSSVPSQSAHEHPKDVRQDLDALLSNPRSFLSLSGHKAEDLLKLSTKDLGAAVDADKTFVRDAAPYWNLPGEQRQATASHVRDNFNAELSYRLKLTGVTNATPTHAFVAGKETVVSAVNQGYNIYSGPNHTEALKAIGQASISINLAVGQQMTLAGRGTDSLAEQTMSQNPDGHNTSKSVVHK</sequence>
<dbReference type="RefSeq" id="WP_115857944.1">
    <property type="nucleotide sequence ID" value="NZ_QTSU01000001.1"/>
</dbReference>
<feature type="region of interest" description="Disordered" evidence="1">
    <location>
        <begin position="282"/>
        <end position="301"/>
    </location>
</feature>
<protein>
    <submittedName>
        <fullName evidence="2">Uncharacterized protein</fullName>
    </submittedName>
</protein>